<keyword evidence="1 6" id="KW-0813">Transport</keyword>
<evidence type="ECO:0000256" key="1">
    <source>
        <dbReference type="ARBA" id="ARBA00022448"/>
    </source>
</evidence>
<dbReference type="GO" id="GO:0020037">
    <property type="term" value="F:heme binding"/>
    <property type="evidence" value="ECO:0007669"/>
    <property type="project" value="InterPro"/>
</dbReference>
<dbReference type="GO" id="GO:0005833">
    <property type="term" value="C:hemoglobin complex"/>
    <property type="evidence" value="ECO:0007669"/>
    <property type="project" value="InterPro"/>
</dbReference>
<sequence>MVGISPNQLKLIRDTWVHVTPALMEHGVNIFYEFFKKFPDNLKYFPKFTGVELEKIKSNPAVHVHGMSVASMFEKTIKIYDLEGGEAEAVRIWTELGESHKVRKLKRESFVQLREVILDYLVKTLKLNGEQKAAYEAMMEFAYEHFLASQSI</sequence>
<organism evidence="8">
    <name type="scientific">Culicoides sonorensis</name>
    <name type="common">Biting midge</name>
    <dbReference type="NCBI Taxonomy" id="179676"/>
    <lineage>
        <taxon>Eukaryota</taxon>
        <taxon>Metazoa</taxon>
        <taxon>Ecdysozoa</taxon>
        <taxon>Arthropoda</taxon>
        <taxon>Hexapoda</taxon>
        <taxon>Insecta</taxon>
        <taxon>Pterygota</taxon>
        <taxon>Neoptera</taxon>
        <taxon>Endopterygota</taxon>
        <taxon>Diptera</taxon>
        <taxon>Nematocera</taxon>
        <taxon>Chironomoidea</taxon>
        <taxon>Ceratopogonidae</taxon>
        <taxon>Ceratopogoninae</taxon>
        <taxon>Culicoides</taxon>
        <taxon>Monoculicoides</taxon>
    </lineage>
</organism>
<dbReference type="GO" id="GO:0005576">
    <property type="term" value="C:extracellular region"/>
    <property type="evidence" value="ECO:0007669"/>
    <property type="project" value="InterPro"/>
</dbReference>
<dbReference type="InterPro" id="IPR002336">
    <property type="entry name" value="Erythrocruorin"/>
</dbReference>
<dbReference type="EMBL" id="UFQT01000234">
    <property type="protein sequence ID" value="SSX22134.1"/>
    <property type="molecule type" value="Genomic_DNA"/>
</dbReference>
<dbReference type="GO" id="GO:0005344">
    <property type="term" value="F:oxygen carrier activity"/>
    <property type="evidence" value="ECO:0007669"/>
    <property type="project" value="UniProtKB-KW"/>
</dbReference>
<dbReference type="VEuPathDB" id="VectorBase:CSON006202"/>
<dbReference type="PRINTS" id="PR00611">
    <property type="entry name" value="ERYTHCRUORIN"/>
</dbReference>
<comment type="similarity">
    <text evidence="6">Belongs to the globin family.</text>
</comment>
<dbReference type="InterPro" id="IPR012292">
    <property type="entry name" value="Globin/Proto"/>
</dbReference>
<dbReference type="PANTHER" id="PTHR46458:SF1">
    <property type="entry name" value="GEO09476P1"/>
    <property type="match status" value="1"/>
</dbReference>
<keyword evidence="5" id="KW-0408">Iron</keyword>
<evidence type="ECO:0000256" key="2">
    <source>
        <dbReference type="ARBA" id="ARBA00022617"/>
    </source>
</evidence>
<evidence type="ECO:0000256" key="5">
    <source>
        <dbReference type="ARBA" id="ARBA00023004"/>
    </source>
</evidence>
<accession>A0A336LW00</accession>
<keyword evidence="2 6" id="KW-0349">Heme</keyword>
<evidence type="ECO:0000256" key="4">
    <source>
        <dbReference type="ARBA" id="ARBA00022723"/>
    </source>
</evidence>
<dbReference type="AlphaFoldDB" id="A0A336LW00"/>
<dbReference type="InterPro" id="IPR050532">
    <property type="entry name" value="Globin-like_OT"/>
</dbReference>
<protein>
    <submittedName>
        <fullName evidence="8">CSON006202 protein</fullName>
    </submittedName>
</protein>
<dbReference type="InterPro" id="IPR009050">
    <property type="entry name" value="Globin-like_sf"/>
</dbReference>
<evidence type="ECO:0000256" key="3">
    <source>
        <dbReference type="ARBA" id="ARBA00022621"/>
    </source>
</evidence>
<dbReference type="PROSITE" id="PS01033">
    <property type="entry name" value="GLOBIN"/>
    <property type="match status" value="1"/>
</dbReference>
<name>A0A336LW00_CULSO</name>
<evidence type="ECO:0000313" key="8">
    <source>
        <dbReference type="EMBL" id="SSX22134.1"/>
    </source>
</evidence>
<keyword evidence="3 6" id="KW-0561">Oxygen transport</keyword>
<dbReference type="GO" id="GO:0019825">
    <property type="term" value="F:oxygen binding"/>
    <property type="evidence" value="ECO:0007669"/>
    <property type="project" value="InterPro"/>
</dbReference>
<proteinExistence type="inferred from homology"/>
<dbReference type="SUPFAM" id="SSF46458">
    <property type="entry name" value="Globin-like"/>
    <property type="match status" value="1"/>
</dbReference>
<reference evidence="8" key="1">
    <citation type="submission" date="2018-07" db="EMBL/GenBank/DDBJ databases">
        <authorList>
            <person name="Quirk P.G."/>
            <person name="Krulwich T.A."/>
        </authorList>
    </citation>
    <scope>NUCLEOTIDE SEQUENCE</scope>
</reference>
<dbReference type="PANTHER" id="PTHR46458">
    <property type="entry name" value="BLR2807 PROTEIN"/>
    <property type="match status" value="1"/>
</dbReference>
<dbReference type="CDD" id="cd01040">
    <property type="entry name" value="Mb-like"/>
    <property type="match status" value="1"/>
</dbReference>
<feature type="domain" description="Globin" evidence="7">
    <location>
        <begin position="3"/>
        <end position="151"/>
    </location>
</feature>
<evidence type="ECO:0000256" key="6">
    <source>
        <dbReference type="RuleBase" id="RU000356"/>
    </source>
</evidence>
<dbReference type="Gene3D" id="1.10.490.10">
    <property type="entry name" value="Globins"/>
    <property type="match status" value="1"/>
</dbReference>
<keyword evidence="4" id="KW-0479">Metal-binding</keyword>
<dbReference type="Pfam" id="PF00042">
    <property type="entry name" value="Globin"/>
    <property type="match status" value="1"/>
</dbReference>
<dbReference type="InterPro" id="IPR000971">
    <property type="entry name" value="Globin"/>
</dbReference>
<gene>
    <name evidence="8" type="primary">CSON006202</name>
</gene>
<dbReference type="InterPro" id="IPR044399">
    <property type="entry name" value="Mb-like_M"/>
</dbReference>
<dbReference type="GO" id="GO:0046872">
    <property type="term" value="F:metal ion binding"/>
    <property type="evidence" value="ECO:0007669"/>
    <property type="project" value="UniProtKB-KW"/>
</dbReference>
<evidence type="ECO:0000259" key="7">
    <source>
        <dbReference type="PROSITE" id="PS01033"/>
    </source>
</evidence>